<dbReference type="EMBL" id="SNRW01004691">
    <property type="protein sequence ID" value="KAA6386693.1"/>
    <property type="molecule type" value="Genomic_DNA"/>
</dbReference>
<dbReference type="InterPro" id="IPR006179">
    <property type="entry name" value="5_nucleotidase/apyrase"/>
</dbReference>
<dbReference type="PANTHER" id="PTHR11575">
    <property type="entry name" value="5'-NUCLEOTIDASE-RELATED"/>
    <property type="match status" value="1"/>
</dbReference>
<dbReference type="OrthoDB" id="7722975at2759"/>
<dbReference type="Gene3D" id="3.90.780.10">
    <property type="entry name" value="5'-Nucleotidase, C-terminal domain"/>
    <property type="match status" value="1"/>
</dbReference>
<dbReference type="GO" id="GO:0016787">
    <property type="term" value="F:hydrolase activity"/>
    <property type="evidence" value="ECO:0007669"/>
    <property type="project" value="InterPro"/>
</dbReference>
<dbReference type="SUPFAM" id="SSF56300">
    <property type="entry name" value="Metallo-dependent phosphatases"/>
    <property type="match status" value="1"/>
</dbReference>
<reference evidence="2 3" key="1">
    <citation type="submission" date="2019-03" db="EMBL/GenBank/DDBJ databases">
        <title>Single cell metagenomics reveals metabolic interactions within the superorganism composed of flagellate Streblomastix strix and complex community of Bacteroidetes bacteria on its surface.</title>
        <authorList>
            <person name="Treitli S.C."/>
            <person name="Kolisko M."/>
            <person name="Husnik F."/>
            <person name="Keeling P."/>
            <person name="Hampl V."/>
        </authorList>
    </citation>
    <scope>NUCLEOTIDE SEQUENCE [LARGE SCALE GENOMIC DNA]</scope>
    <source>
        <strain evidence="2">ST1C</strain>
    </source>
</reference>
<feature type="compositionally biased region" description="Basic and acidic residues" evidence="1">
    <location>
        <begin position="717"/>
        <end position="767"/>
    </location>
</feature>
<feature type="region of interest" description="Disordered" evidence="1">
    <location>
        <begin position="717"/>
        <end position="792"/>
    </location>
</feature>
<dbReference type="InterPro" id="IPR029052">
    <property type="entry name" value="Metallo-depent_PP-like"/>
</dbReference>
<dbReference type="GO" id="GO:0009166">
    <property type="term" value="P:nucleotide catabolic process"/>
    <property type="evidence" value="ECO:0007669"/>
    <property type="project" value="InterPro"/>
</dbReference>
<organism evidence="2 3">
    <name type="scientific">Streblomastix strix</name>
    <dbReference type="NCBI Taxonomy" id="222440"/>
    <lineage>
        <taxon>Eukaryota</taxon>
        <taxon>Metamonada</taxon>
        <taxon>Preaxostyla</taxon>
        <taxon>Oxymonadida</taxon>
        <taxon>Streblomastigidae</taxon>
        <taxon>Streblomastix</taxon>
    </lineage>
</organism>
<evidence type="ECO:0000313" key="2">
    <source>
        <dbReference type="EMBL" id="KAA6386693.1"/>
    </source>
</evidence>
<dbReference type="SUPFAM" id="SSF55816">
    <property type="entry name" value="5'-nucleotidase (syn. UDP-sugar hydrolase), C-terminal domain"/>
    <property type="match status" value="1"/>
</dbReference>
<dbReference type="Gene3D" id="3.60.21.10">
    <property type="match status" value="1"/>
</dbReference>
<accession>A0A5J4VWJ1</accession>
<evidence type="ECO:0000256" key="1">
    <source>
        <dbReference type="SAM" id="MobiDB-lite"/>
    </source>
</evidence>
<protein>
    <submittedName>
        <fullName evidence="2">Putative 5' nucleotidase family protein</fullName>
    </submittedName>
</protein>
<dbReference type="SUPFAM" id="SSF48371">
    <property type="entry name" value="ARM repeat"/>
    <property type="match status" value="1"/>
</dbReference>
<feature type="compositionally biased region" description="Low complexity" evidence="1">
    <location>
        <begin position="768"/>
        <end position="782"/>
    </location>
</feature>
<dbReference type="PANTHER" id="PTHR11575:SF22">
    <property type="entry name" value="ADL392WP"/>
    <property type="match status" value="1"/>
</dbReference>
<dbReference type="InterPro" id="IPR016024">
    <property type="entry name" value="ARM-type_fold"/>
</dbReference>
<dbReference type="InterPro" id="IPR036907">
    <property type="entry name" value="5'-Nucleotdase_C_sf"/>
</dbReference>
<comment type="caution">
    <text evidence="2">The sequence shown here is derived from an EMBL/GenBank/DDBJ whole genome shotgun (WGS) entry which is preliminary data.</text>
</comment>
<sequence>MNQQVHGWINGHRHIPELDADIADYYNFVQHTKELLTKHIVLAFDSGDQTQGTGLSDQTLIPGEFIFEMLEKVPIDGFTIGNHEMYNNSCIDNIADKVQPAMKGRYITSNSHHIDPNKKLGENYKIIKVENFGSILVFGYIYSFTLYQDHANVTSVPDAIKEDWLKDVLNNNQQLIDDEYPLKLVILLVHNDPADSETDLIVNKIREYRPDLPILVLGGHTHIERIVMKDDQLELLEQKHQNGKDVRIENQPTNVTDQIVWDYSVAVDMRNQITKKVKELKLDEIIGCSDKTYGHSKTDKINLFDLLINTIYPKVKPFGREKENSSYSNPINTKSISTIYIYNSQSLRAPLHQGEVTQDDFLSVDPGFNTFCAFRGVTGQDMRQLMSMKYASVNYILNEEETLFSDHYLVDDEGYKLFSDKDKDDIYEYDIVTASYDCPRISQIFQRMNSSSEYDQDIKYPVHSSNIVQKQIIQTIIQISSGLTEENIGENEKAVALQQIIALIIISGNWEQVALASEIEGKARILLSQSPNNKIKKLSNLIKSMIEHREKERMDNSEWETICQSLTELLFSTNENISTTGKDALTILIEQCEKVVSILLKQNFISHSTDELKRIIPAAQQASRQAVEEQELPPHDVVINIMDVIGTFIRVAKERMNKISDLREILEKIESQQEMDEISQKAKQLLEILGEKGNTELMEDELKQIKIRLVEEQQKVVESEQARKEEQQKRIEAEQQRNEEERRRIEAEQAREEEERRRKLIEDDARRNQQPPVNNVPPNNNQEQRRSPNPWQIIERESNRIINQTGKEIARTPQNIGKFFRKIF</sequence>
<evidence type="ECO:0000313" key="3">
    <source>
        <dbReference type="Proteomes" id="UP000324800"/>
    </source>
</evidence>
<gene>
    <name evidence="2" type="ORF">EZS28_017781</name>
</gene>
<dbReference type="Proteomes" id="UP000324800">
    <property type="component" value="Unassembled WGS sequence"/>
</dbReference>
<name>A0A5J4VWJ1_9EUKA</name>
<dbReference type="AlphaFoldDB" id="A0A5J4VWJ1"/>
<proteinExistence type="predicted"/>
<dbReference type="GO" id="GO:0005829">
    <property type="term" value="C:cytosol"/>
    <property type="evidence" value="ECO:0007669"/>
    <property type="project" value="TreeGrafter"/>
</dbReference>